<dbReference type="InterPro" id="IPR014997">
    <property type="entry name" value="DUF1847"/>
</dbReference>
<name>C9RE52_METVM</name>
<dbReference type="RefSeq" id="WP_015733798.1">
    <property type="nucleotide sequence ID" value="NC_013407.1"/>
</dbReference>
<dbReference type="EMBL" id="CP001787">
    <property type="protein sequence ID" value="ACX73581.1"/>
    <property type="molecule type" value="Genomic_DNA"/>
</dbReference>
<evidence type="ECO:0000313" key="1">
    <source>
        <dbReference type="EMBL" id="ACX73581.1"/>
    </source>
</evidence>
<dbReference type="AlphaFoldDB" id="C9RE52"/>
<dbReference type="OrthoDB" id="59661at2157"/>
<sequence>MRCSLCNKKLCYVGKDCRKDITEEIIKEYLKEENLKIAKLSSHIEATYYMKKTRLEEIIEFCKLMGYKKIGVAFCIGLENEAKTLSKILSKHFDVYSVCCKVCGIDKDIFELKKIREGEKEAMCNPIGQAEILNDIGTDLNIMVGLCIGHDILFQKYSNAPTTVFIVKDRVLAHNTVGAIYSKYYLKKLLEGD</sequence>
<accession>C9RE52</accession>
<dbReference type="eggNOG" id="arCOG05003">
    <property type="taxonomic scope" value="Archaea"/>
</dbReference>
<dbReference type="KEGG" id="mvu:Metvu_1730"/>
<dbReference type="HOGENOM" id="CLU_091350_1_0_2"/>
<organism evidence="1 2">
    <name type="scientific">Methanocaldococcus vulcanius (strain ATCC 700851 / DSM 12094 / M7)</name>
    <name type="common">Methanococcus vulcanius</name>
    <dbReference type="NCBI Taxonomy" id="579137"/>
    <lineage>
        <taxon>Archaea</taxon>
        <taxon>Methanobacteriati</taxon>
        <taxon>Methanobacteriota</taxon>
        <taxon>Methanomada group</taxon>
        <taxon>Methanococci</taxon>
        <taxon>Methanococcales</taxon>
        <taxon>Methanocaldococcaceae</taxon>
        <taxon>Methanocaldococcus</taxon>
    </lineage>
</organism>
<dbReference type="Pfam" id="PF08901">
    <property type="entry name" value="DUF1847"/>
    <property type="match status" value="1"/>
</dbReference>
<dbReference type="STRING" id="579137.Metvu_1730"/>
<dbReference type="GeneID" id="8514091"/>
<dbReference type="Proteomes" id="UP000002063">
    <property type="component" value="Chromosome"/>
</dbReference>
<evidence type="ECO:0008006" key="3">
    <source>
        <dbReference type="Google" id="ProtNLM"/>
    </source>
</evidence>
<reference evidence="1" key="1">
    <citation type="submission" date="2009-10" db="EMBL/GenBank/DDBJ databases">
        <title>Complete sequence of chromosome of Methanocaldococcus vulcanius M7.</title>
        <authorList>
            <consortium name="US DOE Joint Genome Institute"/>
            <person name="Lucas S."/>
            <person name="Copeland A."/>
            <person name="Lapidus A."/>
            <person name="Glavina del Rio T."/>
            <person name="Dalin E."/>
            <person name="Tice H."/>
            <person name="Bruce D."/>
            <person name="Goodwin L."/>
            <person name="Pitluck S."/>
            <person name="Lcollab F.I."/>
            <person name="Brettin T."/>
            <person name="Detter J.C."/>
            <person name="Han C."/>
            <person name="Tapia R."/>
            <person name="Kuske C.R."/>
            <person name="Schmutz J."/>
            <person name="Larimer F."/>
            <person name="Land M."/>
            <person name="Hauser L."/>
            <person name="Kyrpides N."/>
            <person name="Ovchinikova G."/>
            <person name="Sieprawska-Lupa M."/>
            <person name="Whitman W.B."/>
            <person name="Woyke T."/>
        </authorList>
    </citation>
    <scope>NUCLEOTIDE SEQUENCE [LARGE SCALE GENOMIC DNA]</scope>
    <source>
        <strain evidence="1">M7</strain>
    </source>
</reference>
<protein>
    <recommendedName>
        <fullName evidence="3">Metal-binding protein</fullName>
    </recommendedName>
</protein>
<keyword evidence="2" id="KW-1185">Reference proteome</keyword>
<evidence type="ECO:0000313" key="2">
    <source>
        <dbReference type="Proteomes" id="UP000002063"/>
    </source>
</evidence>
<gene>
    <name evidence="1" type="ordered locus">Metvu_1730</name>
</gene>
<proteinExistence type="predicted"/>